<comment type="similarity">
    <text evidence="5">Belongs to the L2HGDH family.</text>
</comment>
<feature type="transmembrane region" description="Helical" evidence="6">
    <location>
        <begin position="12"/>
        <end position="37"/>
    </location>
</feature>
<evidence type="ECO:0000256" key="5">
    <source>
        <dbReference type="ARBA" id="ARBA00037941"/>
    </source>
</evidence>
<comment type="caution">
    <text evidence="8">The sequence shown here is derived from an EMBL/GenBank/DDBJ whole genome shotgun (WGS) entry which is preliminary data.</text>
</comment>
<dbReference type="OrthoDB" id="9801699at2"/>
<evidence type="ECO:0000313" key="8">
    <source>
        <dbReference type="EMBL" id="RYV50740.1"/>
    </source>
</evidence>
<dbReference type="Proteomes" id="UP000293764">
    <property type="component" value="Unassembled WGS sequence"/>
</dbReference>
<dbReference type="PANTHER" id="PTHR43104">
    <property type="entry name" value="L-2-HYDROXYGLUTARATE DEHYDROGENASE, MITOCHONDRIAL"/>
    <property type="match status" value="1"/>
</dbReference>
<feature type="domain" description="FAD dependent oxidoreductase" evidence="7">
    <location>
        <begin position="18"/>
        <end position="401"/>
    </location>
</feature>
<dbReference type="SUPFAM" id="SSF51905">
    <property type="entry name" value="FAD/NAD(P)-binding domain"/>
    <property type="match status" value="1"/>
</dbReference>
<evidence type="ECO:0000259" key="7">
    <source>
        <dbReference type="Pfam" id="PF01266"/>
    </source>
</evidence>
<accession>A0A4Q5MYH5</accession>
<dbReference type="PANTHER" id="PTHR43104:SF2">
    <property type="entry name" value="L-2-HYDROXYGLUTARATE DEHYDROGENASE, MITOCHONDRIAL"/>
    <property type="match status" value="1"/>
</dbReference>
<dbReference type="InterPro" id="IPR006076">
    <property type="entry name" value="FAD-dep_OxRdtase"/>
</dbReference>
<dbReference type="EMBL" id="SDWW01000027">
    <property type="protein sequence ID" value="RYV50740.1"/>
    <property type="molecule type" value="Genomic_DNA"/>
</dbReference>
<dbReference type="AlphaFoldDB" id="A0A4Q5MYH5"/>
<keyword evidence="6" id="KW-0812">Transmembrane</keyword>
<evidence type="ECO:0000256" key="1">
    <source>
        <dbReference type="ARBA" id="ARBA00001974"/>
    </source>
</evidence>
<gene>
    <name evidence="8" type="ORF">EUA98_11850</name>
</gene>
<keyword evidence="6" id="KW-1133">Transmembrane helix</keyword>
<evidence type="ECO:0000256" key="3">
    <source>
        <dbReference type="ARBA" id="ARBA00022827"/>
    </source>
</evidence>
<sequence>MGHSDRESLRGKVLAVARVVVIGAGIVGLAVAARLAARGDEAVVIEKEGDLARHQTGRNSGVIHSGLYYAPGSLKAEFAAAGARTMVAFAREHEVEVVVCGKLVVATSPAQLPALRALAARADANGVPARLISAAEAREYEPHVRCVGALRVESTGSVDYAGVCRALSQIVTDRGGEVRYDEQYVGARTRGDGVEVRTARDVLRADALVACAGLHADRAAVAAGVDPGARIVPFRGEYFELTPEASTLVNGLIYPVPDPRFPFLGVHLTRMIHGGVHAGPNAVLALAREGYRWREVNARDVGSALSWPGLWRMGAHNVLPGAREVLRSLSRRRFAASLAELVPGITAADLVPAPAGVRAQALSRDGSLVDDFLLRTAPRQVHVINAPSPAATAALQIAERVVRELDAVTR</sequence>
<evidence type="ECO:0000256" key="2">
    <source>
        <dbReference type="ARBA" id="ARBA00022630"/>
    </source>
</evidence>
<organism evidence="8 9">
    <name type="scientific">Pengzhenrongella frigida</name>
    <dbReference type="NCBI Taxonomy" id="1259133"/>
    <lineage>
        <taxon>Bacteria</taxon>
        <taxon>Bacillati</taxon>
        <taxon>Actinomycetota</taxon>
        <taxon>Actinomycetes</taxon>
        <taxon>Micrococcales</taxon>
        <taxon>Pengzhenrongella</taxon>
    </lineage>
</organism>
<dbReference type="Pfam" id="PF01266">
    <property type="entry name" value="DAO"/>
    <property type="match status" value="1"/>
</dbReference>
<protein>
    <submittedName>
        <fullName evidence="8">L-2-hydroxyglutarate oxidase</fullName>
    </submittedName>
</protein>
<name>A0A4Q5MYH5_9MICO</name>
<keyword evidence="4" id="KW-0560">Oxidoreductase</keyword>
<dbReference type="Gene3D" id="3.50.50.60">
    <property type="entry name" value="FAD/NAD(P)-binding domain"/>
    <property type="match status" value="1"/>
</dbReference>
<reference evidence="8 9" key="1">
    <citation type="submission" date="2019-01" db="EMBL/GenBank/DDBJ databases">
        <title>Novel species of Cellulomonas.</title>
        <authorList>
            <person name="Liu Q."/>
            <person name="Xin Y.-H."/>
        </authorList>
    </citation>
    <scope>NUCLEOTIDE SEQUENCE [LARGE SCALE GENOMIC DNA]</scope>
    <source>
        <strain evidence="8 9">HLT2-17</strain>
    </source>
</reference>
<dbReference type="GO" id="GO:0047545">
    <property type="term" value="F:(S)-2-hydroxyglutarate dehydrogenase activity"/>
    <property type="evidence" value="ECO:0007669"/>
    <property type="project" value="TreeGrafter"/>
</dbReference>
<keyword evidence="9" id="KW-1185">Reference proteome</keyword>
<dbReference type="GO" id="GO:0005737">
    <property type="term" value="C:cytoplasm"/>
    <property type="evidence" value="ECO:0007669"/>
    <property type="project" value="TreeGrafter"/>
</dbReference>
<evidence type="ECO:0000313" key="9">
    <source>
        <dbReference type="Proteomes" id="UP000293764"/>
    </source>
</evidence>
<keyword evidence="2" id="KW-0285">Flavoprotein</keyword>
<dbReference type="PRINTS" id="PR00411">
    <property type="entry name" value="PNDRDTASEI"/>
</dbReference>
<keyword evidence="6" id="KW-0472">Membrane</keyword>
<dbReference type="NCBIfam" id="NF008726">
    <property type="entry name" value="PRK11728.1"/>
    <property type="match status" value="1"/>
</dbReference>
<comment type="cofactor">
    <cofactor evidence="1">
        <name>FAD</name>
        <dbReference type="ChEBI" id="CHEBI:57692"/>
    </cofactor>
</comment>
<evidence type="ECO:0000256" key="4">
    <source>
        <dbReference type="ARBA" id="ARBA00023002"/>
    </source>
</evidence>
<dbReference type="Gene3D" id="3.30.9.10">
    <property type="entry name" value="D-Amino Acid Oxidase, subunit A, domain 2"/>
    <property type="match status" value="1"/>
</dbReference>
<evidence type="ECO:0000256" key="6">
    <source>
        <dbReference type="SAM" id="Phobius"/>
    </source>
</evidence>
<dbReference type="InterPro" id="IPR036188">
    <property type="entry name" value="FAD/NAD-bd_sf"/>
</dbReference>
<keyword evidence="3" id="KW-0274">FAD</keyword>
<proteinExistence type="inferred from homology"/>